<evidence type="ECO:0000313" key="1">
    <source>
        <dbReference type="EMBL" id="SDL21576.1"/>
    </source>
</evidence>
<accession>A0A1G9I911</accession>
<keyword evidence="2" id="KW-1185">Reference proteome</keyword>
<name>A0A1G9I911_9FIRM</name>
<reference evidence="1 2" key="1">
    <citation type="submission" date="2016-10" db="EMBL/GenBank/DDBJ databases">
        <authorList>
            <person name="de Groot N.N."/>
        </authorList>
    </citation>
    <scope>NUCLEOTIDE SEQUENCE [LARGE SCALE GENOMIC DNA]</scope>
    <source>
        <strain evidence="1 2">DSM 797</strain>
    </source>
</reference>
<organism evidence="1 2">
    <name type="scientific">Romboutsia lituseburensis DSM 797</name>
    <dbReference type="NCBI Taxonomy" id="1121325"/>
    <lineage>
        <taxon>Bacteria</taxon>
        <taxon>Bacillati</taxon>
        <taxon>Bacillota</taxon>
        <taxon>Clostridia</taxon>
        <taxon>Peptostreptococcales</taxon>
        <taxon>Peptostreptococcaceae</taxon>
        <taxon>Romboutsia</taxon>
    </lineage>
</organism>
<proteinExistence type="predicted"/>
<dbReference type="EMBL" id="FNGW01000001">
    <property type="protein sequence ID" value="SDL21576.1"/>
    <property type="molecule type" value="Genomic_DNA"/>
</dbReference>
<sequence length="77" mass="8734">MQRAFSLKSSYLTHLTRKRLGTKGENTVSILKGTEKGIEELLNDKFRPYYGNSINEICEELNINLISKNGALPKNYA</sequence>
<protein>
    <submittedName>
        <fullName evidence="1">Uncharacterized protein</fullName>
    </submittedName>
</protein>
<dbReference type="Proteomes" id="UP000199068">
    <property type="component" value="Unassembled WGS sequence"/>
</dbReference>
<evidence type="ECO:0000313" key="2">
    <source>
        <dbReference type="Proteomes" id="UP000199068"/>
    </source>
</evidence>
<dbReference type="RefSeq" id="WP_092721890.1">
    <property type="nucleotide sequence ID" value="NZ_FNGW01000001.1"/>
</dbReference>
<dbReference type="AlphaFoldDB" id="A0A1G9I911"/>
<gene>
    <name evidence="1" type="ORF">SAMN04515677_101147</name>
</gene>